<feature type="transmembrane region" description="Helical" evidence="6">
    <location>
        <begin position="149"/>
        <end position="166"/>
    </location>
</feature>
<evidence type="ECO:0000256" key="3">
    <source>
        <dbReference type="ARBA" id="ARBA00022989"/>
    </source>
</evidence>
<dbReference type="Pfam" id="PF07690">
    <property type="entry name" value="MFS_1"/>
    <property type="match status" value="1"/>
</dbReference>
<evidence type="ECO:0000259" key="7">
    <source>
        <dbReference type="PROSITE" id="PS50850"/>
    </source>
</evidence>
<dbReference type="Gene3D" id="1.20.1250.20">
    <property type="entry name" value="MFS general substrate transporter like domains"/>
    <property type="match status" value="1"/>
</dbReference>
<evidence type="ECO:0000256" key="6">
    <source>
        <dbReference type="SAM" id="Phobius"/>
    </source>
</evidence>
<dbReference type="EMBL" id="JAVHNS010000006">
    <property type="protein sequence ID" value="KAK6352383.1"/>
    <property type="molecule type" value="Genomic_DNA"/>
</dbReference>
<dbReference type="Proteomes" id="UP001373714">
    <property type="component" value="Unassembled WGS sequence"/>
</dbReference>
<keyword evidence="2 6" id="KW-0812">Transmembrane</keyword>
<feature type="transmembrane region" description="Helical" evidence="6">
    <location>
        <begin position="445"/>
        <end position="469"/>
    </location>
</feature>
<name>A0AAV9UXX1_9PEZI</name>
<protein>
    <recommendedName>
        <fullName evidence="7">Major facilitator superfamily (MFS) profile domain-containing protein</fullName>
    </recommendedName>
</protein>
<feature type="transmembrane region" description="Helical" evidence="6">
    <location>
        <begin position="481"/>
        <end position="500"/>
    </location>
</feature>
<feature type="transmembrane region" description="Helical" evidence="6">
    <location>
        <begin position="552"/>
        <end position="571"/>
    </location>
</feature>
<feature type="transmembrane region" description="Helical" evidence="6">
    <location>
        <begin position="84"/>
        <end position="104"/>
    </location>
</feature>
<dbReference type="SUPFAM" id="SSF103473">
    <property type="entry name" value="MFS general substrate transporter"/>
    <property type="match status" value="1"/>
</dbReference>
<feature type="transmembrane region" description="Helical" evidence="6">
    <location>
        <begin position="310"/>
        <end position="333"/>
    </location>
</feature>
<organism evidence="8 9">
    <name type="scientific">Orbilia blumenaviensis</name>
    <dbReference type="NCBI Taxonomy" id="1796055"/>
    <lineage>
        <taxon>Eukaryota</taxon>
        <taxon>Fungi</taxon>
        <taxon>Dikarya</taxon>
        <taxon>Ascomycota</taxon>
        <taxon>Pezizomycotina</taxon>
        <taxon>Orbiliomycetes</taxon>
        <taxon>Orbiliales</taxon>
        <taxon>Orbiliaceae</taxon>
        <taxon>Orbilia</taxon>
    </lineage>
</organism>
<accession>A0AAV9UXX1</accession>
<proteinExistence type="predicted"/>
<keyword evidence="4 6" id="KW-0472">Membrane</keyword>
<keyword evidence="9" id="KW-1185">Reference proteome</keyword>
<gene>
    <name evidence="8" type="ORF">TWF730_009210</name>
</gene>
<feature type="transmembrane region" description="Helical" evidence="6">
    <location>
        <begin position="178"/>
        <end position="199"/>
    </location>
</feature>
<comment type="caution">
    <text evidence="8">The sequence shown here is derived from an EMBL/GenBank/DDBJ whole genome shotgun (WGS) entry which is preliminary data.</text>
</comment>
<dbReference type="Gene3D" id="1.20.1720.10">
    <property type="entry name" value="Multidrug resistance protein D"/>
    <property type="match status" value="1"/>
</dbReference>
<dbReference type="GO" id="GO:0015174">
    <property type="term" value="F:basic amino acid transmembrane transporter activity"/>
    <property type="evidence" value="ECO:0007669"/>
    <property type="project" value="TreeGrafter"/>
</dbReference>
<evidence type="ECO:0000313" key="8">
    <source>
        <dbReference type="EMBL" id="KAK6352383.1"/>
    </source>
</evidence>
<evidence type="ECO:0000256" key="5">
    <source>
        <dbReference type="SAM" id="MobiDB-lite"/>
    </source>
</evidence>
<dbReference type="AlphaFoldDB" id="A0AAV9UXX1"/>
<feature type="compositionally biased region" description="Polar residues" evidence="5">
    <location>
        <begin position="17"/>
        <end position="31"/>
    </location>
</feature>
<feature type="compositionally biased region" description="Basic and acidic residues" evidence="5">
    <location>
        <begin position="1"/>
        <end position="14"/>
    </location>
</feature>
<evidence type="ECO:0000256" key="1">
    <source>
        <dbReference type="ARBA" id="ARBA00004141"/>
    </source>
</evidence>
<keyword evidence="3 6" id="KW-1133">Transmembrane helix</keyword>
<feature type="domain" description="Major facilitator superfamily (MFS) profile" evidence="7">
    <location>
        <begin position="84"/>
        <end position="575"/>
    </location>
</feature>
<evidence type="ECO:0000313" key="9">
    <source>
        <dbReference type="Proteomes" id="UP001373714"/>
    </source>
</evidence>
<reference evidence="8 9" key="1">
    <citation type="submission" date="2019-10" db="EMBL/GenBank/DDBJ databases">
        <authorList>
            <person name="Palmer J.M."/>
        </authorList>
    </citation>
    <scope>NUCLEOTIDE SEQUENCE [LARGE SCALE GENOMIC DNA]</scope>
    <source>
        <strain evidence="8 9">TWF730</strain>
    </source>
</reference>
<feature type="transmembrane region" description="Helical" evidence="6">
    <location>
        <begin position="237"/>
        <end position="257"/>
    </location>
</feature>
<comment type="subcellular location">
    <subcellularLocation>
        <location evidence="1">Membrane</location>
        <topology evidence="1">Multi-pass membrane protein</topology>
    </subcellularLocation>
</comment>
<feature type="transmembrane region" description="Helical" evidence="6">
    <location>
        <begin position="415"/>
        <end position="433"/>
    </location>
</feature>
<dbReference type="GO" id="GO:0000329">
    <property type="term" value="C:fungal-type vacuole membrane"/>
    <property type="evidence" value="ECO:0007669"/>
    <property type="project" value="TreeGrafter"/>
</dbReference>
<feature type="region of interest" description="Disordered" evidence="5">
    <location>
        <begin position="1"/>
        <end position="31"/>
    </location>
</feature>
<dbReference type="PANTHER" id="PTHR23501">
    <property type="entry name" value="MAJOR FACILITATOR SUPERFAMILY"/>
    <property type="match status" value="1"/>
</dbReference>
<dbReference type="InterPro" id="IPR011701">
    <property type="entry name" value="MFS"/>
</dbReference>
<dbReference type="PROSITE" id="PS50850">
    <property type="entry name" value="MFS"/>
    <property type="match status" value="1"/>
</dbReference>
<dbReference type="InterPro" id="IPR020846">
    <property type="entry name" value="MFS_dom"/>
</dbReference>
<feature type="transmembrane region" description="Helical" evidence="6">
    <location>
        <begin position="277"/>
        <end position="298"/>
    </location>
</feature>
<evidence type="ECO:0000256" key="4">
    <source>
        <dbReference type="ARBA" id="ARBA00023136"/>
    </source>
</evidence>
<dbReference type="InterPro" id="IPR036259">
    <property type="entry name" value="MFS_trans_sf"/>
</dbReference>
<dbReference type="PANTHER" id="PTHR23501:SF33">
    <property type="entry name" value="MAJOR FACILITATOR SUPERFAMILY (MFS) PROFILE DOMAIN-CONTAINING PROTEIN"/>
    <property type="match status" value="1"/>
</dbReference>
<evidence type="ECO:0000256" key="2">
    <source>
        <dbReference type="ARBA" id="ARBA00022692"/>
    </source>
</evidence>
<feature type="transmembrane region" description="Helical" evidence="6">
    <location>
        <begin position="353"/>
        <end position="370"/>
    </location>
</feature>
<sequence length="577" mass="61351">MALVDTDKKRKEYGTTDDPSSSKRVSSIAESEVDTISISTDNSYQFSNSSLLNADEEARLLGNVKSDSQANSTQKANERTPARIIAVLLLGVFVANGDGSFVLATNGVISSEFGRLDDASWLVTSYMLTMCALQPLYGKLSDIYGRKAMVLISYTFFGLGCLYSGVSQSLTGVIIGRAVSGIGGAGMNVLVSILITDLVPQREVAAWRAYVNIAATTGRSLGGPVGGYLTDTVGWRWSFGGQAPLVGLAGILVAFRLNNTTPTSELSATEPQKSKLARIDFLGSFLLATTIVGFLLVLDLGGQKLPWNSNYIIGISITSFILLIAFTLVEIYVASEPIFPLYLLTKNNIATSYGSLALSTVSQIGIMYTVPRYFQITRNSSVTEAGAQLVPAVVGNVIGGLITGLSVKKTGRYKLILVLAGLISTVASTLLILRWNGHTGFLESLYIFPGGFGMGLSQAASFVAMTAGLEKEHYAVATMGLYLSSSLGAVAGVSAVNVVLENAVRRILGQRLTGPESKKIIEKAIKDVGYIGSLKGEAREIVVSSYVTSLKYSYGVTLLSALSAFLIGLLVREERLD</sequence>